<proteinExistence type="predicted"/>
<organism evidence="2 3">
    <name type="scientific">Rangifer tarandus platyrhynchus</name>
    <name type="common">Svalbard reindeer</name>
    <dbReference type="NCBI Taxonomy" id="3082113"/>
    <lineage>
        <taxon>Eukaryota</taxon>
        <taxon>Metazoa</taxon>
        <taxon>Chordata</taxon>
        <taxon>Craniata</taxon>
        <taxon>Vertebrata</taxon>
        <taxon>Euteleostomi</taxon>
        <taxon>Mammalia</taxon>
        <taxon>Eutheria</taxon>
        <taxon>Laurasiatheria</taxon>
        <taxon>Artiodactyla</taxon>
        <taxon>Ruminantia</taxon>
        <taxon>Pecora</taxon>
        <taxon>Cervidae</taxon>
        <taxon>Odocoileinae</taxon>
        <taxon>Rangifer</taxon>
    </lineage>
</organism>
<gene>
    <name evidence="2" type="ORF">MRATA1EN1_LOCUS6490</name>
</gene>
<feature type="region of interest" description="Disordered" evidence="1">
    <location>
        <begin position="14"/>
        <end position="43"/>
    </location>
</feature>
<dbReference type="EMBL" id="OX459952">
    <property type="protein sequence ID" value="CAI9157528.1"/>
    <property type="molecule type" value="Genomic_DNA"/>
</dbReference>
<evidence type="ECO:0000313" key="3">
    <source>
        <dbReference type="Proteomes" id="UP001176941"/>
    </source>
</evidence>
<protein>
    <submittedName>
        <fullName evidence="2">Uncharacterized protein</fullName>
    </submittedName>
</protein>
<dbReference type="Proteomes" id="UP001176941">
    <property type="component" value="Chromosome 16"/>
</dbReference>
<name>A0ABN8Y7J7_RANTA</name>
<reference evidence="2" key="1">
    <citation type="submission" date="2023-04" db="EMBL/GenBank/DDBJ databases">
        <authorList>
            <consortium name="ELIXIR-Norway"/>
        </authorList>
    </citation>
    <scope>NUCLEOTIDE SEQUENCE [LARGE SCALE GENOMIC DNA]</scope>
</reference>
<evidence type="ECO:0000256" key="1">
    <source>
        <dbReference type="SAM" id="MobiDB-lite"/>
    </source>
</evidence>
<evidence type="ECO:0000313" key="2">
    <source>
        <dbReference type="EMBL" id="CAI9157528.1"/>
    </source>
</evidence>
<accession>A0ABN8Y7J7</accession>
<keyword evidence="3" id="KW-1185">Reference proteome</keyword>
<sequence length="88" mass="9707">MVSLVARGLEPGAQCCRLPNPSPRPGEAQRFSAPHSPPAASVEGPRFLKHRLRRSAVRFVSALKNQAQVVSLAPGFQFTRFEAEDNFY</sequence>